<keyword evidence="1 4" id="KW-0378">Hydrolase</keyword>
<dbReference type="InterPro" id="IPR050300">
    <property type="entry name" value="GDXG_lipolytic_enzyme"/>
</dbReference>
<dbReference type="GO" id="GO:0016798">
    <property type="term" value="F:hydrolase activity, acting on glycosyl bonds"/>
    <property type="evidence" value="ECO:0007669"/>
    <property type="project" value="UniProtKB-KW"/>
</dbReference>
<name>F0SK35_RUBBR</name>
<keyword evidence="5" id="KW-1185">Reference proteome</keyword>
<dbReference type="PANTHER" id="PTHR48081:SF6">
    <property type="entry name" value="PEPTIDASE S9 PROLYL OLIGOPEPTIDASE CATALYTIC DOMAIN-CONTAINING PROTEIN"/>
    <property type="match status" value="1"/>
</dbReference>
<evidence type="ECO:0000256" key="1">
    <source>
        <dbReference type="ARBA" id="ARBA00022801"/>
    </source>
</evidence>
<accession>F0SK35</accession>
<feature type="region of interest" description="Disordered" evidence="2">
    <location>
        <begin position="59"/>
        <end position="79"/>
    </location>
</feature>
<keyword evidence="4" id="KW-0624">Polysaccharide degradation</keyword>
<dbReference type="eggNOG" id="COG0657">
    <property type="taxonomic scope" value="Bacteria"/>
</dbReference>
<evidence type="ECO:0000313" key="5">
    <source>
        <dbReference type="Proteomes" id="UP000006860"/>
    </source>
</evidence>
<dbReference type="Pfam" id="PF20434">
    <property type="entry name" value="BD-FAE"/>
    <property type="match status" value="1"/>
</dbReference>
<dbReference type="SMR" id="F0SK35"/>
<evidence type="ECO:0000313" key="4">
    <source>
        <dbReference type="EMBL" id="ADY59762.1"/>
    </source>
</evidence>
<feature type="domain" description="BD-FAE-like" evidence="3">
    <location>
        <begin position="98"/>
        <end position="210"/>
    </location>
</feature>
<evidence type="ECO:0000259" key="3">
    <source>
        <dbReference type="Pfam" id="PF20434"/>
    </source>
</evidence>
<reference evidence="5" key="1">
    <citation type="submission" date="2011-02" db="EMBL/GenBank/DDBJ databases">
        <title>The complete genome of Planctomyces brasiliensis DSM 5305.</title>
        <authorList>
            <person name="Lucas S."/>
            <person name="Copeland A."/>
            <person name="Lapidus A."/>
            <person name="Bruce D."/>
            <person name="Goodwin L."/>
            <person name="Pitluck S."/>
            <person name="Kyrpides N."/>
            <person name="Mavromatis K."/>
            <person name="Pagani I."/>
            <person name="Ivanova N."/>
            <person name="Ovchinnikova G."/>
            <person name="Lu M."/>
            <person name="Detter J.C."/>
            <person name="Han C."/>
            <person name="Land M."/>
            <person name="Hauser L."/>
            <person name="Markowitz V."/>
            <person name="Cheng J.-F."/>
            <person name="Hugenholtz P."/>
            <person name="Woyke T."/>
            <person name="Wu D."/>
            <person name="Tindall B."/>
            <person name="Pomrenke H.G."/>
            <person name="Brambilla E."/>
            <person name="Klenk H.-P."/>
            <person name="Eisen J.A."/>
        </authorList>
    </citation>
    <scope>NUCLEOTIDE SEQUENCE [LARGE SCALE GENOMIC DNA]</scope>
    <source>
        <strain evidence="5">ATCC 49424 / DSM 5305 / JCM 21570 / NBRC 103401 / IFAM 1448</strain>
    </source>
</reference>
<dbReference type="EMBL" id="CP002546">
    <property type="protein sequence ID" value="ADY59762.1"/>
    <property type="molecule type" value="Genomic_DNA"/>
</dbReference>
<proteinExistence type="predicted"/>
<dbReference type="HOGENOM" id="CLU_012494_5_1_0"/>
<dbReference type="InterPro" id="IPR029058">
    <property type="entry name" value="AB_hydrolase_fold"/>
</dbReference>
<organism evidence="4 5">
    <name type="scientific">Rubinisphaera brasiliensis (strain ATCC 49424 / DSM 5305 / JCM 21570 / IAM 15109 / NBRC 103401 / IFAM 1448)</name>
    <name type="common">Planctomyces brasiliensis</name>
    <dbReference type="NCBI Taxonomy" id="756272"/>
    <lineage>
        <taxon>Bacteria</taxon>
        <taxon>Pseudomonadati</taxon>
        <taxon>Planctomycetota</taxon>
        <taxon>Planctomycetia</taxon>
        <taxon>Planctomycetales</taxon>
        <taxon>Planctomycetaceae</taxon>
        <taxon>Rubinisphaera</taxon>
    </lineage>
</organism>
<dbReference type="Gene3D" id="3.40.50.1820">
    <property type="entry name" value="alpha/beta hydrolase"/>
    <property type="match status" value="1"/>
</dbReference>
<dbReference type="InterPro" id="IPR049492">
    <property type="entry name" value="BD-FAE-like_dom"/>
</dbReference>
<dbReference type="RefSeq" id="WP_013628486.1">
    <property type="nucleotide sequence ID" value="NC_015174.1"/>
</dbReference>
<protein>
    <submittedName>
        <fullName evidence="4">Xylanase</fullName>
    </submittedName>
</protein>
<gene>
    <name evidence="4" type="ordered locus">Plabr_2159</name>
</gene>
<dbReference type="PANTHER" id="PTHR48081">
    <property type="entry name" value="AB HYDROLASE SUPERFAMILY PROTEIN C4A8.06C"/>
    <property type="match status" value="1"/>
</dbReference>
<sequence>MNSLSPCRRTRASRQSSFGRTKQGFVLLAISSLAIFAGQSAISESAWADEPTVLPVWPDKPPGFIEDEQPEQDTSKPDSRLIAGRPIIRLGHVDTPELHVFLPPEEKATGAGVVICPGGGYSILAWDLEGTEVAEWLNSQGVAAFVLKYRVPSRDKNVRWLPSVQDAQRTLSLVRSKANDWKLDSDKLAILGFSAGGKTATMTSTLMDRQYTPVDEVDEHSCRPNAAILIYPAYLANDDQTALIDEVRVTDQTPPAFIVHAFDDPITVQGSLLLMAALRKAKVPSELHVFDTGGHGYGLRHQPDFPVTDWPRMCERWLKRNGWIATIHQPEREE</sequence>
<dbReference type="GO" id="GO:0045493">
    <property type="term" value="P:xylan catabolic process"/>
    <property type="evidence" value="ECO:0007669"/>
    <property type="project" value="UniProtKB-KW"/>
</dbReference>
<keyword evidence="4" id="KW-0119">Carbohydrate metabolism</keyword>
<dbReference type="Proteomes" id="UP000006860">
    <property type="component" value="Chromosome"/>
</dbReference>
<dbReference type="STRING" id="756272.Plabr_2159"/>
<dbReference type="AlphaFoldDB" id="F0SK35"/>
<dbReference type="SUPFAM" id="SSF53474">
    <property type="entry name" value="alpha/beta-Hydrolases"/>
    <property type="match status" value="1"/>
</dbReference>
<dbReference type="KEGG" id="pbs:Plabr_2159"/>
<keyword evidence="4" id="KW-0858">Xylan degradation</keyword>
<keyword evidence="4" id="KW-0326">Glycosidase</keyword>
<evidence type="ECO:0000256" key="2">
    <source>
        <dbReference type="SAM" id="MobiDB-lite"/>
    </source>
</evidence>